<dbReference type="InterPro" id="IPR004199">
    <property type="entry name" value="B-gal_small/dom_5"/>
</dbReference>
<evidence type="ECO:0000256" key="7">
    <source>
        <dbReference type="ARBA" id="ARBA00032230"/>
    </source>
</evidence>
<dbReference type="InterPro" id="IPR050347">
    <property type="entry name" value="Bact_Beta-galactosidase"/>
</dbReference>
<dbReference type="Gene3D" id="2.60.120.260">
    <property type="entry name" value="Galactose-binding domain-like"/>
    <property type="match status" value="1"/>
</dbReference>
<evidence type="ECO:0000256" key="2">
    <source>
        <dbReference type="ARBA" id="ARBA00007401"/>
    </source>
</evidence>
<dbReference type="Pfam" id="PF16353">
    <property type="entry name" value="LacZ_4"/>
    <property type="match status" value="1"/>
</dbReference>
<dbReference type="GO" id="GO:0030246">
    <property type="term" value="F:carbohydrate binding"/>
    <property type="evidence" value="ECO:0007669"/>
    <property type="project" value="InterPro"/>
</dbReference>
<keyword evidence="5 9" id="KW-0378">Hydrolase</keyword>
<dbReference type="InterPro" id="IPR017853">
    <property type="entry name" value="GH"/>
</dbReference>
<evidence type="ECO:0000256" key="3">
    <source>
        <dbReference type="ARBA" id="ARBA00012756"/>
    </source>
</evidence>
<dbReference type="InterPro" id="IPR006103">
    <property type="entry name" value="Glyco_hydro_2_cat"/>
</dbReference>
<organism evidence="9">
    <name type="scientific">Demequina capsici</name>
    <dbReference type="NCBI Taxonomy" id="3075620"/>
    <lineage>
        <taxon>Bacteria</taxon>
        <taxon>Bacillati</taxon>
        <taxon>Actinomycetota</taxon>
        <taxon>Actinomycetes</taxon>
        <taxon>Micrococcales</taxon>
        <taxon>Demequinaceae</taxon>
        <taxon>Demequina</taxon>
    </lineage>
</organism>
<dbReference type="InterPro" id="IPR014718">
    <property type="entry name" value="GH-type_carb-bd"/>
</dbReference>
<evidence type="ECO:0000256" key="1">
    <source>
        <dbReference type="ARBA" id="ARBA00001412"/>
    </source>
</evidence>
<dbReference type="InterPro" id="IPR036156">
    <property type="entry name" value="Beta-gal/glucu_dom_sf"/>
</dbReference>
<dbReference type="KEGG" id="dcp:RN607_13870"/>
<dbReference type="EMBL" id="CP134880">
    <property type="protein sequence ID" value="WNM27273.1"/>
    <property type="molecule type" value="Genomic_DNA"/>
</dbReference>
<evidence type="ECO:0000256" key="4">
    <source>
        <dbReference type="ARBA" id="ARBA00013303"/>
    </source>
</evidence>
<dbReference type="GO" id="GO:0004565">
    <property type="term" value="F:beta-galactosidase activity"/>
    <property type="evidence" value="ECO:0007669"/>
    <property type="project" value="UniProtKB-EC"/>
</dbReference>
<keyword evidence="6" id="KW-0326">Glycosidase</keyword>
<dbReference type="InterPro" id="IPR023232">
    <property type="entry name" value="Glyco_hydro_2_AS"/>
</dbReference>
<evidence type="ECO:0000313" key="9">
    <source>
        <dbReference type="EMBL" id="WNM27273.1"/>
    </source>
</evidence>
<accession>A0AA96FBS7</accession>
<dbReference type="PRINTS" id="PR00132">
    <property type="entry name" value="GLHYDRLASE2"/>
</dbReference>
<reference evidence="9" key="1">
    <citation type="submission" date="2023-09" db="EMBL/GenBank/DDBJ databases">
        <title>Demequina sp. a novel bacteria isolated from Capsicum annuum.</title>
        <authorList>
            <person name="Humaira Z."/>
            <person name="Lee J."/>
            <person name="Cho D."/>
        </authorList>
    </citation>
    <scope>NUCLEOTIDE SEQUENCE</scope>
    <source>
        <strain evidence="9">PMTSA13</strain>
    </source>
</reference>
<dbReference type="InterPro" id="IPR013783">
    <property type="entry name" value="Ig-like_fold"/>
</dbReference>
<dbReference type="PROSITE" id="PS00608">
    <property type="entry name" value="GLYCOSYL_HYDROL_F2_2"/>
    <property type="match status" value="1"/>
</dbReference>
<proteinExistence type="inferred from homology"/>
<dbReference type="PANTHER" id="PTHR46323:SF2">
    <property type="entry name" value="BETA-GALACTOSIDASE"/>
    <property type="match status" value="1"/>
</dbReference>
<dbReference type="Pfam" id="PF02929">
    <property type="entry name" value="Bgal_small_N"/>
    <property type="match status" value="1"/>
</dbReference>
<dbReference type="Gene3D" id="3.20.20.80">
    <property type="entry name" value="Glycosidases"/>
    <property type="match status" value="1"/>
</dbReference>
<gene>
    <name evidence="9" type="ORF">RN607_13870</name>
</gene>
<dbReference type="InterPro" id="IPR008979">
    <property type="entry name" value="Galactose-bd-like_sf"/>
</dbReference>
<dbReference type="SUPFAM" id="SSF74650">
    <property type="entry name" value="Galactose mutarotase-like"/>
    <property type="match status" value="1"/>
</dbReference>
<dbReference type="SUPFAM" id="SSF49303">
    <property type="entry name" value="beta-Galactosidase/glucuronidase domain"/>
    <property type="match status" value="2"/>
</dbReference>
<dbReference type="SUPFAM" id="SSF51445">
    <property type="entry name" value="(Trans)glycosidases"/>
    <property type="match status" value="1"/>
</dbReference>
<dbReference type="InterPro" id="IPR032312">
    <property type="entry name" value="LacZ_4"/>
</dbReference>
<comment type="catalytic activity">
    <reaction evidence="1">
        <text>Hydrolysis of terminal non-reducing beta-D-galactose residues in beta-D-galactosides.</text>
        <dbReference type="EC" id="3.2.1.23"/>
    </reaction>
</comment>
<evidence type="ECO:0000259" key="8">
    <source>
        <dbReference type="SMART" id="SM01038"/>
    </source>
</evidence>
<dbReference type="InterPro" id="IPR006102">
    <property type="entry name" value="Ig-like_GH2"/>
</dbReference>
<dbReference type="PANTHER" id="PTHR46323">
    <property type="entry name" value="BETA-GALACTOSIDASE"/>
    <property type="match status" value="1"/>
</dbReference>
<dbReference type="Gene3D" id="2.70.98.10">
    <property type="match status" value="1"/>
</dbReference>
<dbReference type="Gene3D" id="2.60.40.10">
    <property type="entry name" value="Immunoglobulins"/>
    <property type="match status" value="2"/>
</dbReference>
<dbReference type="AlphaFoldDB" id="A0AA96FBS7"/>
<dbReference type="Pfam" id="PF02837">
    <property type="entry name" value="Glyco_hydro_2_N"/>
    <property type="match status" value="1"/>
</dbReference>
<dbReference type="InterPro" id="IPR011013">
    <property type="entry name" value="Gal_mutarotase_sf_dom"/>
</dbReference>
<comment type="similarity">
    <text evidence="2">Belongs to the glycosyl hydrolase 2 family.</text>
</comment>
<dbReference type="InterPro" id="IPR006104">
    <property type="entry name" value="Glyco_hydro_2_N"/>
</dbReference>
<feature type="domain" description="Beta galactosidase small chain/" evidence="8">
    <location>
        <begin position="724"/>
        <end position="1002"/>
    </location>
</feature>
<sequence length="1006" mass="113099">MSFKIDRITDPEYVSENRMAARSDHRWFRDAEEALTGDSGYEQCLNGLWKLHHAKNPSMTLPGFEQPGMNVDGWDDIPVPAHVQMHGYDRPQYANVQYPWDGLEDLEPGQTPRDWNPVASYVKEFTLERPLAAGERLSVRFHGAESGIAVWLNGAYVGWATDSFTPSEFDLTEHVVDGVNRLAAQVFKWTAASWLEDQDFYRFHGIFRDVVLHRRPAAHVEDVELSATVARGLAVGEIALTATLEGPGSVRATVVGVGPMAQEDGRLVVRLDSPRLWSAEDPYLYEVLIEVLDADGAVTEVIPQRVGLRRVDIEDAILKINGKRVVFHGTNRHEFGARGRAMTAQEIERDVQLMKRAGVDSVRTSHYPNSSVFYELCDRYGLYVIDEMNLETHAMWDKVVAGELTVEQALPGDRQEWKPALLDRANSMYRRDRNHPSIVMWSLGNESFGGSVLRDMTEWFHATDPTRPVHYEGVHWDPRYPETTDVTSQMYTPAAEIEAHLKEHRDKPFVLCEYAHSMGNSFGAVDKYLDLADREPLFQGGFIWDFVDQTLPLVDRYGVGFKGYGGDSGETPHDAEFSANGIVFSDRTPTPAYQEVRYLYQPFRTAIGAGEVRIANRRLFTDLGDVDVVVALGREGRTLREVVLEVDVPAGEARTYPLPFEVPSAPGEYTVDVSYRLKARTEWADAGYELGWEQAVVNVAVPADAPAPRRAPAPRVVESTHNVGVHGSHFSVTFSRLYGYLVSYRYGRTSDGGRELLRDVPYPSFWHAPTSNERGWGMPFRDGQWEVASQARRPRAGFEKPKVVRHEHTVEVQFGYELPTVPPSEVDVTYVVDGDGHVDVTTTLRPGEGLPDMPELAFTLTVDADLHRYRWYGDGPAECYVDRRGGSRLGVWDGDVREQLTPYMRPQESGSRTGVRWAEVLDDAGFGIRLDAADPVELSALPWTPFEIQNARHPNELPPIHRTILRPALKRRGVGGDNSWGAMTHPEHRVPTGELSFTFGFQGVLR</sequence>
<protein>
    <recommendedName>
        <fullName evidence="4">Beta-galactosidase</fullName>
        <ecNumber evidence="3">3.2.1.23</ecNumber>
    </recommendedName>
    <alternativeName>
        <fullName evidence="7">Lactase</fullName>
    </alternativeName>
</protein>
<dbReference type="RefSeq" id="WP_313543227.1">
    <property type="nucleotide sequence ID" value="NZ_CP134880.1"/>
</dbReference>
<dbReference type="EC" id="3.2.1.23" evidence="3"/>
<dbReference type="Pfam" id="PF00703">
    <property type="entry name" value="Glyco_hydro_2"/>
    <property type="match status" value="1"/>
</dbReference>
<evidence type="ECO:0000256" key="6">
    <source>
        <dbReference type="ARBA" id="ARBA00023295"/>
    </source>
</evidence>
<dbReference type="InterPro" id="IPR006101">
    <property type="entry name" value="Glyco_hydro_2"/>
</dbReference>
<name>A0AA96FBS7_9MICO</name>
<dbReference type="GO" id="GO:0009341">
    <property type="term" value="C:beta-galactosidase complex"/>
    <property type="evidence" value="ECO:0007669"/>
    <property type="project" value="InterPro"/>
</dbReference>
<evidence type="ECO:0000256" key="5">
    <source>
        <dbReference type="ARBA" id="ARBA00022801"/>
    </source>
</evidence>
<dbReference type="Proteomes" id="UP001303408">
    <property type="component" value="Chromosome"/>
</dbReference>
<dbReference type="SUPFAM" id="SSF49785">
    <property type="entry name" value="Galactose-binding domain-like"/>
    <property type="match status" value="1"/>
</dbReference>
<dbReference type="SMART" id="SM01038">
    <property type="entry name" value="Bgal_small_N"/>
    <property type="match status" value="1"/>
</dbReference>
<dbReference type="Pfam" id="PF02836">
    <property type="entry name" value="Glyco_hydro_2_C"/>
    <property type="match status" value="1"/>
</dbReference>
<dbReference type="GO" id="GO:0005990">
    <property type="term" value="P:lactose catabolic process"/>
    <property type="evidence" value="ECO:0007669"/>
    <property type="project" value="TreeGrafter"/>
</dbReference>